<feature type="compositionally biased region" description="Polar residues" evidence="1">
    <location>
        <begin position="183"/>
        <end position="195"/>
    </location>
</feature>
<dbReference type="AlphaFoldDB" id="A0A7S8C5R8"/>
<feature type="region of interest" description="Disordered" evidence="1">
    <location>
        <begin position="167"/>
        <end position="195"/>
    </location>
</feature>
<name>A0A7S8C5R8_9HYPH</name>
<organism evidence="2 3">
    <name type="scientific">Kaustia mangrovi</name>
    <dbReference type="NCBI Taxonomy" id="2593653"/>
    <lineage>
        <taxon>Bacteria</taxon>
        <taxon>Pseudomonadati</taxon>
        <taxon>Pseudomonadota</taxon>
        <taxon>Alphaproteobacteria</taxon>
        <taxon>Hyphomicrobiales</taxon>
        <taxon>Parvibaculaceae</taxon>
        <taxon>Kaustia</taxon>
    </lineage>
</organism>
<dbReference type="RefSeq" id="WP_213161247.1">
    <property type="nucleotide sequence ID" value="NZ_CP058214.1"/>
</dbReference>
<dbReference type="EMBL" id="CP058214">
    <property type="protein sequence ID" value="QPC43884.1"/>
    <property type="molecule type" value="Genomic_DNA"/>
</dbReference>
<proteinExistence type="predicted"/>
<dbReference type="Proteomes" id="UP000593594">
    <property type="component" value="Chromosome"/>
</dbReference>
<evidence type="ECO:0000313" key="3">
    <source>
        <dbReference type="Proteomes" id="UP000593594"/>
    </source>
</evidence>
<sequence>MSAAPFHGNKPAGYDEVLFRGYLQHLPEHGLDALERRLIECMRKGLHVDPVAIARTYVHCYAVPDYLTNGDVPARYAHVAEASGERWTELDLCGGISLSLADEKGWRRRRNQYLRECRRVLRLANEGIDLDVAWAIVTDSPLQVGRAGHDRVQRAREALRLTETSIVPVSGEGEGAIPHSQHDSPATGRTSGSTP</sequence>
<accession>A0A7S8C5R8</accession>
<dbReference type="KEGG" id="kmn:HW532_15020"/>
<keyword evidence="3" id="KW-1185">Reference proteome</keyword>
<gene>
    <name evidence="2" type="ORF">HW532_15020</name>
</gene>
<evidence type="ECO:0000313" key="2">
    <source>
        <dbReference type="EMBL" id="QPC43884.1"/>
    </source>
</evidence>
<reference evidence="2 3" key="1">
    <citation type="submission" date="2020-06" db="EMBL/GenBank/DDBJ databases">
        <title>Genome sequence of 2 isolates from Red Sea Mangroves.</title>
        <authorList>
            <person name="Sefrji F."/>
            <person name="Michoud G."/>
            <person name="Merlino G."/>
            <person name="Daffonchio D."/>
        </authorList>
    </citation>
    <scope>NUCLEOTIDE SEQUENCE [LARGE SCALE GENOMIC DNA]</scope>
    <source>
        <strain evidence="2 3">R1DC25</strain>
    </source>
</reference>
<protein>
    <submittedName>
        <fullName evidence="2">Uncharacterized protein</fullName>
    </submittedName>
</protein>
<evidence type="ECO:0000256" key="1">
    <source>
        <dbReference type="SAM" id="MobiDB-lite"/>
    </source>
</evidence>